<protein>
    <submittedName>
        <fullName evidence="9">ABC transporter permease</fullName>
    </submittedName>
</protein>
<dbReference type="Gene3D" id="1.10.3720.10">
    <property type="entry name" value="MetI-like"/>
    <property type="match status" value="1"/>
</dbReference>
<dbReference type="InterPro" id="IPR035906">
    <property type="entry name" value="MetI-like_sf"/>
</dbReference>
<dbReference type="RefSeq" id="WP_378933545.1">
    <property type="nucleotide sequence ID" value="NZ_JBHLVO010000006.1"/>
</dbReference>
<dbReference type="PROSITE" id="PS50928">
    <property type="entry name" value="ABC_TM1"/>
    <property type="match status" value="1"/>
</dbReference>
<proteinExistence type="inferred from homology"/>
<evidence type="ECO:0000256" key="2">
    <source>
        <dbReference type="ARBA" id="ARBA00022448"/>
    </source>
</evidence>
<keyword evidence="5 7" id="KW-1133">Transmembrane helix</keyword>
<dbReference type="SUPFAM" id="SSF161098">
    <property type="entry name" value="MetI-like"/>
    <property type="match status" value="1"/>
</dbReference>
<reference evidence="9 10" key="1">
    <citation type="submission" date="2024-09" db="EMBL/GenBank/DDBJ databases">
        <authorList>
            <person name="Sun Q."/>
            <person name="Mori K."/>
        </authorList>
    </citation>
    <scope>NUCLEOTIDE SEQUENCE [LARGE SCALE GENOMIC DNA]</scope>
    <source>
        <strain evidence="9 10">CCM 7228</strain>
    </source>
</reference>
<name>A0ABV6GDV2_9BACI</name>
<dbReference type="PANTHER" id="PTHR43386">
    <property type="entry name" value="OLIGOPEPTIDE TRANSPORT SYSTEM PERMEASE PROTEIN APPC"/>
    <property type="match status" value="1"/>
</dbReference>
<evidence type="ECO:0000313" key="10">
    <source>
        <dbReference type="Proteomes" id="UP001589854"/>
    </source>
</evidence>
<keyword evidence="6 7" id="KW-0472">Membrane</keyword>
<evidence type="ECO:0000259" key="8">
    <source>
        <dbReference type="PROSITE" id="PS50928"/>
    </source>
</evidence>
<evidence type="ECO:0000313" key="9">
    <source>
        <dbReference type="EMBL" id="MFC0271864.1"/>
    </source>
</evidence>
<dbReference type="Proteomes" id="UP001589854">
    <property type="component" value="Unassembled WGS sequence"/>
</dbReference>
<evidence type="ECO:0000256" key="4">
    <source>
        <dbReference type="ARBA" id="ARBA00022692"/>
    </source>
</evidence>
<accession>A0ABV6GDV2</accession>
<evidence type="ECO:0000256" key="3">
    <source>
        <dbReference type="ARBA" id="ARBA00022475"/>
    </source>
</evidence>
<feature type="transmembrane region" description="Helical" evidence="7">
    <location>
        <begin position="73"/>
        <end position="97"/>
    </location>
</feature>
<dbReference type="InterPro" id="IPR000515">
    <property type="entry name" value="MetI-like"/>
</dbReference>
<organism evidence="9 10">
    <name type="scientific">Metabacillus herbersteinensis</name>
    <dbReference type="NCBI Taxonomy" id="283816"/>
    <lineage>
        <taxon>Bacteria</taxon>
        <taxon>Bacillati</taxon>
        <taxon>Bacillota</taxon>
        <taxon>Bacilli</taxon>
        <taxon>Bacillales</taxon>
        <taxon>Bacillaceae</taxon>
        <taxon>Metabacillus</taxon>
    </lineage>
</organism>
<evidence type="ECO:0000256" key="1">
    <source>
        <dbReference type="ARBA" id="ARBA00004651"/>
    </source>
</evidence>
<comment type="similarity">
    <text evidence="7">Belongs to the binding-protein-dependent transport system permease family.</text>
</comment>
<dbReference type="Pfam" id="PF00528">
    <property type="entry name" value="BPD_transp_1"/>
    <property type="match status" value="1"/>
</dbReference>
<keyword evidence="3" id="KW-1003">Cell membrane</keyword>
<gene>
    <name evidence="9" type="ORF">ACFFIX_10410</name>
</gene>
<keyword evidence="2 7" id="KW-0813">Transport</keyword>
<keyword evidence="10" id="KW-1185">Reference proteome</keyword>
<dbReference type="PANTHER" id="PTHR43386:SF1">
    <property type="entry name" value="D,D-DIPEPTIDE TRANSPORT SYSTEM PERMEASE PROTEIN DDPC-RELATED"/>
    <property type="match status" value="1"/>
</dbReference>
<feature type="transmembrane region" description="Helical" evidence="7">
    <location>
        <begin position="235"/>
        <end position="257"/>
    </location>
</feature>
<feature type="domain" description="ABC transmembrane type-1" evidence="8">
    <location>
        <begin position="69"/>
        <end position="258"/>
    </location>
</feature>
<comment type="subcellular location">
    <subcellularLocation>
        <location evidence="1 7">Cell membrane</location>
        <topology evidence="1 7">Multi-pass membrane protein</topology>
    </subcellularLocation>
</comment>
<feature type="transmembrane region" description="Helical" evidence="7">
    <location>
        <begin position="194"/>
        <end position="215"/>
    </location>
</feature>
<evidence type="ECO:0000256" key="6">
    <source>
        <dbReference type="ARBA" id="ARBA00023136"/>
    </source>
</evidence>
<dbReference type="CDD" id="cd06261">
    <property type="entry name" value="TM_PBP2"/>
    <property type="match status" value="1"/>
</dbReference>
<keyword evidence="4 7" id="KW-0812">Transmembrane</keyword>
<evidence type="ECO:0000256" key="7">
    <source>
        <dbReference type="RuleBase" id="RU363032"/>
    </source>
</evidence>
<feature type="transmembrane region" description="Helical" evidence="7">
    <location>
        <begin position="9"/>
        <end position="29"/>
    </location>
</feature>
<dbReference type="InterPro" id="IPR050366">
    <property type="entry name" value="BP-dependent_transpt_permease"/>
</dbReference>
<feature type="transmembrane region" description="Helical" evidence="7">
    <location>
        <begin position="118"/>
        <end position="143"/>
    </location>
</feature>
<evidence type="ECO:0000256" key="5">
    <source>
        <dbReference type="ARBA" id="ARBA00022989"/>
    </source>
</evidence>
<comment type="caution">
    <text evidence="9">The sequence shown here is derived from an EMBL/GenBank/DDBJ whole genome shotgun (WGS) entry which is preliminary data.</text>
</comment>
<sequence length="265" mass="29277">MISIKKSRWAFPAICCALLIIAIIIGILVTPYDPYQVNVAEKLQKPSSFHWFGTDHLGRDVMTRLVFGAPYTLMFPFLVLIVSTFIGSFFGLISSHLGGKADTVITAVMDSFSSVPNLLLAVAITGLLGPGLINTFLAVMISWWVQYARIVRGVGITIRNEPYMLAAQLSGSFGAKTIYRHLLPNTMPLIRELFFLDMGTIILMMSSLSFLGLGAQPPIPEWGSMMLDGKSYLQIAPWITIFPATAITVFVMLFYFIGKGLKPRE</sequence>
<dbReference type="EMBL" id="JBHLVO010000006">
    <property type="protein sequence ID" value="MFC0271864.1"/>
    <property type="molecule type" value="Genomic_DNA"/>
</dbReference>